<evidence type="ECO:0000313" key="2">
    <source>
        <dbReference type="EMBL" id="MPW23534.1"/>
    </source>
</evidence>
<keyword evidence="1" id="KW-0732">Signal</keyword>
<name>A0A7X1TLK0_9BURK</name>
<accession>A0A7X1TLK0</accession>
<evidence type="ECO:0000256" key="1">
    <source>
        <dbReference type="SAM" id="SignalP"/>
    </source>
</evidence>
<evidence type="ECO:0000313" key="3">
    <source>
        <dbReference type="Proteomes" id="UP000484381"/>
    </source>
</evidence>
<organism evidence="2 3">
    <name type="scientific">Paraburkholderia franconis</name>
    <dbReference type="NCBI Taxonomy" id="2654983"/>
    <lineage>
        <taxon>Bacteria</taxon>
        <taxon>Pseudomonadati</taxon>
        <taxon>Pseudomonadota</taxon>
        <taxon>Betaproteobacteria</taxon>
        <taxon>Burkholderiales</taxon>
        <taxon>Burkholderiaceae</taxon>
        <taxon>Paraburkholderia</taxon>
    </lineage>
</organism>
<sequence length="109" mass="11206">MKKLTLGVVLFSIVATALAAFFFSAVANVLDNGTLAVAFDERGLGNTNVNYTLTGSATAVFACFNGGGNHPQSTNKAGPSAVSVNLLNQNPKNGRIQAAIIRQPPDQGA</sequence>
<comment type="caution">
    <text evidence="2">The sequence shown here is derived from an EMBL/GenBank/DDBJ whole genome shotgun (WGS) entry which is preliminary data.</text>
</comment>
<dbReference type="Proteomes" id="UP000484381">
    <property type="component" value="Unassembled WGS sequence"/>
</dbReference>
<reference evidence="2 3" key="1">
    <citation type="submission" date="2019-10" db="EMBL/GenBank/DDBJ databases">
        <title>Paraburkholderia sp. isolated from nodules of Mimosa pudica from Brazilian Atlantic Forest soils.</title>
        <authorList>
            <person name="Paulitsch F."/>
            <person name="Hungria M."/>
            <person name="Dall'Agnol R."/>
        </authorList>
    </citation>
    <scope>NUCLEOTIDE SEQUENCE [LARGE SCALE GENOMIC DNA]</scope>
    <source>
        <strain evidence="2 3">CNPSo 3157</strain>
    </source>
</reference>
<protein>
    <submittedName>
        <fullName evidence="2">Uncharacterized protein</fullName>
    </submittedName>
</protein>
<feature type="chain" id="PRO_5031419172" evidence="1">
    <location>
        <begin position="20"/>
        <end position="109"/>
    </location>
</feature>
<feature type="signal peptide" evidence="1">
    <location>
        <begin position="1"/>
        <end position="19"/>
    </location>
</feature>
<proteinExistence type="predicted"/>
<dbReference type="AlphaFoldDB" id="A0A7X1TLK0"/>
<dbReference type="EMBL" id="WHNP01000116">
    <property type="protein sequence ID" value="MPW23534.1"/>
    <property type="molecule type" value="Genomic_DNA"/>
</dbReference>
<dbReference type="RefSeq" id="WP_152768020.1">
    <property type="nucleotide sequence ID" value="NZ_WHNP01000116.1"/>
</dbReference>
<keyword evidence="3" id="KW-1185">Reference proteome</keyword>
<gene>
    <name evidence="2" type="ORF">GCT13_44150</name>
</gene>